<dbReference type="Gene3D" id="3.90.780.10">
    <property type="entry name" value="5'-Nucleotidase, C-terminal domain"/>
    <property type="match status" value="3"/>
</dbReference>
<feature type="domain" description="Calcineurin-like phosphoesterase" evidence="5">
    <location>
        <begin position="96"/>
        <end position="321"/>
    </location>
</feature>
<dbReference type="InterPro" id="IPR036907">
    <property type="entry name" value="5'-Nucleotdase_C_sf"/>
</dbReference>
<dbReference type="PANTHER" id="PTHR11575">
    <property type="entry name" value="5'-NUCLEOTIDASE-RELATED"/>
    <property type="match status" value="1"/>
</dbReference>
<dbReference type="EMBL" id="JAEEGA010000007">
    <property type="protein sequence ID" value="MBP1041620.1"/>
    <property type="molecule type" value="Genomic_DNA"/>
</dbReference>
<dbReference type="SUPFAM" id="SSF56300">
    <property type="entry name" value="Metallo-dependent phosphatases"/>
    <property type="match status" value="3"/>
</dbReference>
<feature type="domain" description="Calcineurin-like phosphoesterase" evidence="5">
    <location>
        <begin position="679"/>
        <end position="894"/>
    </location>
</feature>
<name>A0A940PBC1_9ENTE</name>
<dbReference type="InterPro" id="IPR008334">
    <property type="entry name" value="5'-Nucleotdase_C"/>
</dbReference>
<keyword evidence="1 4" id="KW-0732">Signal</keyword>
<dbReference type="PANTHER" id="PTHR11575:SF24">
    <property type="entry name" value="5'-NUCLEOTIDASE"/>
    <property type="match status" value="1"/>
</dbReference>
<dbReference type="Gene3D" id="1.20.1270.70">
    <property type="entry name" value="Designed single chain three-helix bundle"/>
    <property type="match status" value="2"/>
</dbReference>
<evidence type="ECO:0000313" key="7">
    <source>
        <dbReference type="EMBL" id="MBP1041620.1"/>
    </source>
</evidence>
<protein>
    <submittedName>
        <fullName evidence="7">5'-nucleotidase C-terminal domain-containing protein</fullName>
    </submittedName>
</protein>
<evidence type="ECO:0000256" key="1">
    <source>
        <dbReference type="ARBA" id="ARBA00022729"/>
    </source>
</evidence>
<accession>A0A940PBC1</accession>
<dbReference type="PRINTS" id="PR01607">
    <property type="entry name" value="APYRASEFAMLY"/>
</dbReference>
<feature type="region of interest" description="Disordered" evidence="2">
    <location>
        <begin position="48"/>
        <end position="85"/>
    </location>
</feature>
<dbReference type="Pfam" id="PF00149">
    <property type="entry name" value="Metallophos"/>
    <property type="match status" value="3"/>
</dbReference>
<keyword evidence="3" id="KW-0812">Transmembrane</keyword>
<feature type="chain" id="PRO_5036724023" evidence="4">
    <location>
        <begin position="31"/>
        <end position="2046"/>
    </location>
</feature>
<evidence type="ECO:0000259" key="5">
    <source>
        <dbReference type="Pfam" id="PF00149"/>
    </source>
</evidence>
<feature type="domain" description="Calcineurin-like phosphoesterase" evidence="5">
    <location>
        <begin position="1214"/>
        <end position="1420"/>
    </location>
</feature>
<dbReference type="GO" id="GO:0008253">
    <property type="term" value="F:5'-nucleotidase activity"/>
    <property type="evidence" value="ECO:0007669"/>
    <property type="project" value="TreeGrafter"/>
</dbReference>
<dbReference type="InterPro" id="IPR006146">
    <property type="entry name" value="5'-Nucleotdase_CS"/>
</dbReference>
<evidence type="ECO:0000259" key="6">
    <source>
        <dbReference type="Pfam" id="PF02872"/>
    </source>
</evidence>
<dbReference type="Gene3D" id="1.20.1270.90">
    <property type="entry name" value="AF1782-like"/>
    <property type="match status" value="1"/>
</dbReference>
<feature type="domain" description="5'-Nucleotidase C-terminal" evidence="6">
    <location>
        <begin position="977"/>
        <end position="1161"/>
    </location>
</feature>
<dbReference type="GO" id="GO:0008768">
    <property type="term" value="F:UDP-sugar diphosphatase activity"/>
    <property type="evidence" value="ECO:0007669"/>
    <property type="project" value="TreeGrafter"/>
</dbReference>
<comment type="caution">
    <text evidence="7">The sequence shown here is derived from an EMBL/GenBank/DDBJ whole genome shotgun (WGS) entry which is preliminary data.</text>
</comment>
<dbReference type="Gene3D" id="3.60.21.10">
    <property type="match status" value="3"/>
</dbReference>
<dbReference type="GO" id="GO:0046872">
    <property type="term" value="F:metal ion binding"/>
    <property type="evidence" value="ECO:0007669"/>
    <property type="project" value="InterPro"/>
</dbReference>
<feature type="compositionally biased region" description="Low complexity" evidence="2">
    <location>
        <begin position="1981"/>
        <end position="1997"/>
    </location>
</feature>
<dbReference type="PROSITE" id="PS00786">
    <property type="entry name" value="5_NUCLEOTIDASE_2"/>
    <property type="match status" value="2"/>
</dbReference>
<feature type="compositionally biased region" description="Basic and acidic residues" evidence="2">
    <location>
        <begin position="58"/>
        <end position="67"/>
    </location>
</feature>
<dbReference type="SUPFAM" id="SSF55816">
    <property type="entry name" value="5'-nucleotidase (syn. UDP-sugar hydrolase), C-terminal domain"/>
    <property type="match status" value="3"/>
</dbReference>
<feature type="region of interest" description="Disordered" evidence="2">
    <location>
        <begin position="1979"/>
        <end position="2005"/>
    </location>
</feature>
<feature type="domain" description="5'-Nucleotidase C-terminal" evidence="6">
    <location>
        <begin position="1509"/>
        <end position="1686"/>
    </location>
</feature>
<dbReference type="GO" id="GO:0030288">
    <property type="term" value="C:outer membrane-bounded periplasmic space"/>
    <property type="evidence" value="ECO:0007669"/>
    <property type="project" value="TreeGrafter"/>
</dbReference>
<dbReference type="GO" id="GO:0000166">
    <property type="term" value="F:nucleotide binding"/>
    <property type="evidence" value="ECO:0007669"/>
    <property type="project" value="InterPro"/>
</dbReference>
<dbReference type="RefSeq" id="WP_209527807.1">
    <property type="nucleotide sequence ID" value="NZ_JAEEGA010000007.1"/>
</dbReference>
<reference evidence="7" key="1">
    <citation type="submission" date="2020-12" db="EMBL/GenBank/DDBJ databases">
        <title>Vagococcus allomyrinae sp. nov. and Enterococcus lavae sp. nov., isolated from the larvae of Allomyrina dichotoma.</title>
        <authorList>
            <person name="Lee S.D."/>
        </authorList>
    </citation>
    <scope>NUCLEOTIDE SEQUENCE</scope>
    <source>
        <strain evidence="7">BWB3-3</strain>
    </source>
</reference>
<dbReference type="Pfam" id="PF07554">
    <property type="entry name" value="FIVAR"/>
    <property type="match status" value="3"/>
</dbReference>
<dbReference type="InterPro" id="IPR004843">
    <property type="entry name" value="Calcineurin-like_PHP"/>
</dbReference>
<feature type="domain" description="5'-Nucleotidase C-terminal" evidence="6">
    <location>
        <begin position="420"/>
        <end position="569"/>
    </location>
</feature>
<evidence type="ECO:0000313" key="8">
    <source>
        <dbReference type="Proteomes" id="UP000674938"/>
    </source>
</evidence>
<dbReference type="Proteomes" id="UP000674938">
    <property type="component" value="Unassembled WGS sequence"/>
</dbReference>
<keyword evidence="3" id="KW-1133">Transmembrane helix</keyword>
<evidence type="ECO:0000256" key="2">
    <source>
        <dbReference type="SAM" id="MobiDB-lite"/>
    </source>
</evidence>
<gene>
    <name evidence="7" type="ORF">I6N95_11435</name>
</gene>
<dbReference type="Pfam" id="PF02872">
    <property type="entry name" value="5_nucleotid_C"/>
    <property type="match status" value="3"/>
</dbReference>
<proteinExistence type="predicted"/>
<keyword evidence="3" id="KW-0472">Membrane</keyword>
<feature type="transmembrane region" description="Helical" evidence="3">
    <location>
        <begin position="2016"/>
        <end position="2035"/>
    </location>
</feature>
<feature type="signal peptide" evidence="4">
    <location>
        <begin position="1"/>
        <end position="30"/>
    </location>
</feature>
<dbReference type="InterPro" id="IPR006179">
    <property type="entry name" value="5_nucleotidase/apyrase"/>
</dbReference>
<organism evidence="7 8">
    <name type="scientific">Vagococcus allomyrinae</name>
    <dbReference type="NCBI Taxonomy" id="2794353"/>
    <lineage>
        <taxon>Bacteria</taxon>
        <taxon>Bacillati</taxon>
        <taxon>Bacillota</taxon>
        <taxon>Bacilli</taxon>
        <taxon>Lactobacillales</taxon>
        <taxon>Enterococcaceae</taxon>
        <taxon>Vagococcus</taxon>
    </lineage>
</organism>
<dbReference type="GO" id="GO:0009166">
    <property type="term" value="P:nucleotide catabolic process"/>
    <property type="evidence" value="ECO:0007669"/>
    <property type="project" value="InterPro"/>
</dbReference>
<dbReference type="InterPro" id="IPR029052">
    <property type="entry name" value="Metallo-depent_PP-like"/>
</dbReference>
<evidence type="ECO:0000256" key="3">
    <source>
        <dbReference type="SAM" id="Phobius"/>
    </source>
</evidence>
<evidence type="ECO:0000256" key="4">
    <source>
        <dbReference type="SAM" id="SignalP"/>
    </source>
</evidence>
<sequence>MKKNGSRLANVMMLGLLLLGTFVPSVSALAETIESSVATSTSEVIKQKDLEPLTDSTEETKTTESSKKATSATTSEQVPSDIATSVPLAKETKTLTILGTSDVHGNIWDWSYEDDAPADLGFAKIGTIVKEERAKNPHSILVDAGDNLQGTLLTDDLYSTDPEYLLKEHPVITAMKTIGYDSMSLGNHEFNFGLDLIRKVEEEAAPVFPLLSANTYVKKTKEHFVTPYKIQDVDGVKVGILGLTIPHVAMWDGDKVDSLYFTDLNVEAAKQVKEMKDKHHPDVIVAAIHAGLDNSDPGAAARNVILDVPEIDAFVLGHDHREYAEMIEDKTGTLKPAAAVKDTGAGVVKIDLELEKDPNDKESQWSVTKSTPSIISSKGVATDESVRQATAEAHTATQEYVKDVIGTATADFLPENEIPGIPEAQLRPTAMISLINNVQMKATEADIAAGALFRADSDLKAGPVTFANIFNIYKYPNTLIGATMNGKQLKAFMEKQASYYQQFEEGDLAIAFNPKIRVYNYDTLTGVSYKIDISKPEGQRIVGLTFKGKPVTDDQRLKIAINNYRFEGMVKDGFVDPEPYYESDPDTLRGEIVKYIKYFRKGTIAPEEELVDNFEIIGTDFSHPARDYVIQQIKAGTAGFTDLVKDSADGRTPNVEKINIYDLIDKGLIPDKYLGDSFTIMHTNDIHGRLEYLEDKYSPSIGMARLKTFKDTKKPTLLVDAGDAMQGLPISNLTKGADMVKAMNAVGYDAMTLGNHEFDFGIETAIQYEQDLTFPIVSANVYKNDQLVFKPYTIVEKTVGNRQMKFALIGLTTPETSVKTHPNNIKGITFKKPAPVAIDTIKEIGDKADAYVFMTHLGFDETTLEDETSTYLAKELAKAYPKEKIFIADGHSHSELANGLKEGNVLIGQTGNYLNNVGLMSANYTEEHTVRSAKLIPFTDLKTLEPNTTVQKIVDDARANFDQVMKEVVIENNSIRFNGTREVVRSRETNLGNLIGDALYHYGQTGFKQKSDFAVVNGGGIRQDIGTGEVTKGDIVGVMPFGNTISQVQISGQEIYDMFEHSVRSTAKDVDGNVILDEKGLPMLGQNGGFLQVSDSIKITYDSTKTGADPDKGIAGERVTSIQIKNQQTGQFVDVDKAKKDYYLATNDFLVAGGDGYSMLVGKPVEEGASLDEAFLPYLRNLDKAGMAKYAEELTFERIIPKKSEELSKDFSFSIMHTNDMHGRLDFEKDKSLGMAKLKTYKDSVNPTLMLDGGDSVQGLAISNFSEGMDMAKAMSLLPYDGVAAGNHEFDFGYERAMAFKQLLPMVSANAIKEGNPSFDANKFVEKDGQKFAIIGLSTPETAFKTHPKNVEGVTFEEPIKIAKEQLELLKEEADAFIFVTHLGIDKTTPEAWRGDTLAQELATAYPDETIVIIDGHSHSELREGQVYGNTLLAQTGNYLNNVGNIEVTIKDGKANFNARLVPTKELNDVVDDPAVKEIVEATKAKFEKEMNEIVLADNPVYFEGDGAYGRTRETNLGNIIGDALYNYGQTAFSSPSDFAVINGGGIRVPIEKGKVTKGDILAVLPFGNTIAQIDVTGQQIYDMFEHSLRSEAQKTEAGKIILDEKGLPMLGRNGGYLQVSNSVKIIYDSNLQGAVPEKNVLGQRVLEVQVLNRVSKKFEAINRNTVYKVATNDFLAAGGDGYTMLGGKREEGKSMDVIFTEFLQEIASSKRTKVVPLTASNYQLADYSEPFPYSRIIPMTQAEFEAQKPETLDLSQLEAAIKAGDKLKETDYTKESWSRFAKALAEAKIVLTSGLQVPPTVSQDEVNQATNTLRDAQTDLTENQPIKSLDLTDLEAAIKIASIPKETDYTADSWKQLVKALANAKKVLTDAQKLNTTVTQSEVDEATAQLHIAIGKLGKLLDVKALAVTIEKALTLKEKDYTSATWQPFSDALKNAQSILAQGNSQNFPTTKLDSTIEQQAIDSARVTLEKTMGELIKVDNSGNTGSSSDSSRTNDAGNKTATKKKKYLPQAGEVAINSALQGLVIIIGAGYLYKEKRRRERNLS</sequence>
<keyword evidence="8" id="KW-1185">Reference proteome</keyword>